<accession>A0A372L6R2</accession>
<evidence type="ECO:0000313" key="5">
    <source>
        <dbReference type="EMBL" id="RFU60784.1"/>
    </source>
</evidence>
<reference evidence="5 6" key="1">
    <citation type="submission" date="2018-08" db="EMBL/GenBank/DDBJ databases">
        <title>Bacillus chawlae sp. nov., Bacillus glennii sp. nov., and Bacillus saganii sp. nov. Isolated from the Vehicle Assembly Building at Kennedy Space Center where the Viking Spacecraft were Assembled.</title>
        <authorList>
            <person name="Seuylemezian A."/>
            <person name="Vaishampayan P."/>
        </authorList>
    </citation>
    <scope>NUCLEOTIDE SEQUENCE [LARGE SCALE GENOMIC DNA]</scope>
    <source>
        <strain evidence="5 6">V44-8</strain>
    </source>
</reference>
<gene>
    <name evidence="5" type="ORF">D0466_20760</name>
</gene>
<dbReference type="Pfam" id="PF18058">
    <property type="entry name" value="SbsC_C"/>
    <property type="match status" value="1"/>
</dbReference>
<dbReference type="Gene3D" id="2.60.40.1220">
    <property type="match status" value="1"/>
</dbReference>
<dbReference type="InterPro" id="IPR041378">
    <property type="entry name" value="S-layer_SbsC_C"/>
</dbReference>
<evidence type="ECO:0000256" key="3">
    <source>
        <dbReference type="SAM" id="SignalP"/>
    </source>
</evidence>
<dbReference type="AlphaFoldDB" id="A0A372L6R2"/>
<evidence type="ECO:0000256" key="1">
    <source>
        <dbReference type="ARBA" id="ARBA00022729"/>
    </source>
</evidence>
<dbReference type="RefSeq" id="WP_117324421.1">
    <property type="nucleotide sequence ID" value="NZ_QVTD01000022.1"/>
</dbReference>
<dbReference type="InterPro" id="IPR014755">
    <property type="entry name" value="Cu-Rt/internalin_Ig-like"/>
</dbReference>
<feature type="chain" id="PRO_5039290377" description="SbsC C-terminal domain-containing protein" evidence="3">
    <location>
        <begin position="22"/>
        <end position="1101"/>
    </location>
</feature>
<keyword evidence="6" id="KW-1185">Reference proteome</keyword>
<dbReference type="Proteomes" id="UP000262939">
    <property type="component" value="Unassembled WGS sequence"/>
</dbReference>
<protein>
    <recommendedName>
        <fullName evidence="4">SbsC C-terminal domain-containing protein</fullName>
    </recommendedName>
</protein>
<keyword evidence="1 3" id="KW-0732">Signal</keyword>
<dbReference type="OrthoDB" id="1706086at2"/>
<name>A0A372L6R2_9BACI</name>
<dbReference type="EMBL" id="QVTD01000022">
    <property type="protein sequence ID" value="RFU60784.1"/>
    <property type="molecule type" value="Genomic_DNA"/>
</dbReference>
<sequence length="1101" mass="114845">MSKKKAIKIATASAIAASAFAAVAPTQSEAATSVKTLVDDAVKAAKKAREAYTTSSTVVPASKLTPLVEAAEKKIKAAEAKVNGLKGGDTKDGYLAKLSTAKKYVSDVKAYIAAVEDAKELSEAASDLKAAVIEENISYIKKNAKDIAALKGAADEVKKQVVGATAEKAIINKYLKYAADIAQGANAVYYAEKANYYVGKNDVETAKERIEVAKAELEGVSETSAFGKAAREAVKKAEEAIAAKEYEAVKKAVEEKVAAFEALANGDLSTQEKIDAANAAKDAVKYDGLNDADKAAFEARVTEANKKVDAAIEAIKAPKVESVSAINSKSVTVKFNKTVDDTKAVFGVTKDSFKVNVAATTWNADKTEATLELTSKLTAGTYSVSVTGLTDSALTGSVVAQDEKVAGIEILSENAPLNDKEASVGYKVVNQYGEDLTKLEDVEVSLSGAKLVSATAGTLTFTSASGTDLKAGDKVVATIIHKASATSTTKTLTVSAAAKASEVSFGTLYNKDGKTLNEDTNLSTDKFYLPLEVKDQYGNVITDAKKIAKDDLFITNTNPLAVTADLANLTTIKIGDKDTLVLPLSVPAGKTTAVVGETTITVIAAASGKNTQSKVTVAETTRTDEVKFGTATVFAGEETLVPVTVKDKNGNEIKDLKVLKDEVKGIKVTSKVGVIADELVEKDGALYIKVAPLANKNDVHTVVVQSSTNKVATVTLTAKDAIAPKVITGLDSKVSTSVRELAEAKVEIDKEDIVVEDQYGQAIAADKLLAKLGDDYKIVAETVEGAPFTVSGEITKVGGVITVAYKAGQDRTSANVTFKLAKYDEIEKDFVKVEASSYAKEFSVVKDSSFASYKVNDIAPIYVTGDNEAGYAIPAGYGKAIVVKAVTGSGGEVTLDEGDDYTVKSTVLDSVADSDVTGNDAAAVNFDKDATTATAKVTITINATGEEIVKDVTFSNVAPKVEKVEVVKNETVVNGEGVAQAIAPTATLTPASASATYAKEAAFDIDEVEGLVDFVVTDTYGVRVALDEKADTVTLVSGTITPTLTFTKVSGDVSFSGNGTDTASVVAFSENSVFNVKLNAGSVSATPLKVTATEALTVTPK</sequence>
<organism evidence="5 6">
    <name type="scientific">Peribacillus glennii</name>
    <dbReference type="NCBI Taxonomy" id="2303991"/>
    <lineage>
        <taxon>Bacteria</taxon>
        <taxon>Bacillati</taxon>
        <taxon>Bacillota</taxon>
        <taxon>Bacilli</taxon>
        <taxon>Bacillales</taxon>
        <taxon>Bacillaceae</taxon>
        <taxon>Peribacillus</taxon>
    </lineage>
</organism>
<feature type="domain" description="SbsC C-terminal" evidence="4">
    <location>
        <begin position="62"/>
        <end position="178"/>
    </location>
</feature>
<proteinExistence type="predicted"/>
<evidence type="ECO:0000256" key="2">
    <source>
        <dbReference type="SAM" id="Coils"/>
    </source>
</evidence>
<comment type="caution">
    <text evidence="5">The sequence shown here is derived from an EMBL/GenBank/DDBJ whole genome shotgun (WGS) entry which is preliminary data.</text>
</comment>
<evidence type="ECO:0000313" key="6">
    <source>
        <dbReference type="Proteomes" id="UP000262939"/>
    </source>
</evidence>
<feature type="coiled-coil region" evidence="2">
    <location>
        <begin position="203"/>
        <end position="263"/>
    </location>
</feature>
<keyword evidence="2" id="KW-0175">Coiled coil</keyword>
<feature type="signal peptide" evidence="3">
    <location>
        <begin position="1"/>
        <end position="21"/>
    </location>
</feature>
<evidence type="ECO:0000259" key="4">
    <source>
        <dbReference type="Pfam" id="PF18058"/>
    </source>
</evidence>